<dbReference type="InterPro" id="IPR038734">
    <property type="entry name" value="YhaN_AAA"/>
</dbReference>
<dbReference type="Gene3D" id="3.40.50.300">
    <property type="entry name" value="P-loop containing nucleotide triphosphate hydrolases"/>
    <property type="match status" value="2"/>
</dbReference>
<dbReference type="RefSeq" id="WP_184662910.1">
    <property type="nucleotide sequence ID" value="NZ_JACHHB010000002.1"/>
</dbReference>
<comment type="subunit">
    <text evidence="2">Heterodimer of SbcC and SbcD.</text>
</comment>
<evidence type="ECO:0000313" key="7">
    <source>
        <dbReference type="Proteomes" id="UP000551878"/>
    </source>
</evidence>
<evidence type="ECO:0000256" key="4">
    <source>
        <dbReference type="SAM" id="Coils"/>
    </source>
</evidence>
<feature type="coiled-coil region" evidence="4">
    <location>
        <begin position="208"/>
        <end position="256"/>
    </location>
</feature>
<proteinExistence type="inferred from homology"/>
<dbReference type="PANTHER" id="PTHR32114:SF2">
    <property type="entry name" value="ABC TRANSPORTER ABCH.3"/>
    <property type="match status" value="1"/>
</dbReference>
<dbReference type="InterPro" id="IPR017599">
    <property type="entry name" value="DNA_S_DndD"/>
</dbReference>
<keyword evidence="7" id="KW-1185">Reference proteome</keyword>
<feature type="domain" description="YhaN AAA" evidence="5">
    <location>
        <begin position="1"/>
        <end position="55"/>
    </location>
</feature>
<dbReference type="SUPFAM" id="SSF52540">
    <property type="entry name" value="P-loop containing nucleoside triphosphate hydrolases"/>
    <property type="match status" value="2"/>
</dbReference>
<dbReference type="AlphaFoldDB" id="A0A840QM35"/>
<evidence type="ECO:0000259" key="5">
    <source>
        <dbReference type="Pfam" id="PF13514"/>
    </source>
</evidence>
<comment type="similarity">
    <text evidence="1">Belongs to the SMC family. SbcC subfamily.</text>
</comment>
<evidence type="ECO:0000313" key="6">
    <source>
        <dbReference type="EMBL" id="MBB5172439.1"/>
    </source>
</evidence>
<comment type="caution">
    <text evidence="6">The sequence shown here is derived from an EMBL/GenBank/DDBJ whole genome shotgun (WGS) entry which is preliminary data.</text>
</comment>
<dbReference type="NCBIfam" id="TIGR03185">
    <property type="entry name" value="DNA_S_dndD"/>
    <property type="match status" value="1"/>
</dbReference>
<protein>
    <recommendedName>
        <fullName evidence="3">Nuclease SbcCD subunit C</fullName>
    </recommendedName>
</protein>
<dbReference type="EMBL" id="JACHHB010000002">
    <property type="protein sequence ID" value="MBB5172439.1"/>
    <property type="molecule type" value="Genomic_DNA"/>
</dbReference>
<dbReference type="Proteomes" id="UP000551878">
    <property type="component" value="Unassembled WGS sequence"/>
</dbReference>
<feature type="coiled-coil region" evidence="4">
    <location>
        <begin position="432"/>
        <end position="480"/>
    </location>
</feature>
<keyword evidence="4" id="KW-0175">Coiled coil</keyword>
<evidence type="ECO:0000256" key="2">
    <source>
        <dbReference type="ARBA" id="ARBA00011322"/>
    </source>
</evidence>
<dbReference type="PANTHER" id="PTHR32114">
    <property type="entry name" value="ABC TRANSPORTER ABCH.3"/>
    <property type="match status" value="1"/>
</dbReference>
<organism evidence="6 7">
    <name type="scientific">Texcoconibacillus texcoconensis</name>
    <dbReference type="NCBI Taxonomy" id="1095777"/>
    <lineage>
        <taxon>Bacteria</taxon>
        <taxon>Bacillati</taxon>
        <taxon>Bacillota</taxon>
        <taxon>Bacilli</taxon>
        <taxon>Bacillales</taxon>
        <taxon>Bacillaceae</taxon>
        <taxon>Texcoconibacillus</taxon>
    </lineage>
</organism>
<accession>A0A840QM35</accession>
<dbReference type="InterPro" id="IPR027417">
    <property type="entry name" value="P-loop_NTPase"/>
</dbReference>
<evidence type="ECO:0000256" key="3">
    <source>
        <dbReference type="ARBA" id="ARBA00013368"/>
    </source>
</evidence>
<gene>
    <name evidence="6" type="ORF">HNQ41_000583</name>
</gene>
<name>A0A840QM35_9BACI</name>
<reference evidence="6 7" key="1">
    <citation type="submission" date="2020-08" db="EMBL/GenBank/DDBJ databases">
        <title>Genomic Encyclopedia of Type Strains, Phase IV (KMG-IV): sequencing the most valuable type-strain genomes for metagenomic binning, comparative biology and taxonomic classification.</title>
        <authorList>
            <person name="Goeker M."/>
        </authorList>
    </citation>
    <scope>NUCLEOTIDE SEQUENCE [LARGE SCALE GENOMIC DNA]</scope>
    <source>
        <strain evidence="6 7">DSM 24696</strain>
    </source>
</reference>
<dbReference type="Pfam" id="PF13514">
    <property type="entry name" value="AAA_27"/>
    <property type="match status" value="1"/>
</dbReference>
<sequence length="669" mass="77903">MKINTLTLKNIGAYYGDHQFDFSTHSPTQNTVLIGGKNGAGKTTLLESFRIVLFGPLAYGYKTENDQYLQRIQSLLNKAAMQTGESSYQMILDFNTVENYERYNYVLTRRWTVKNEKIKEYVQILKNGIHLSERETELFQSKLREEMPPQLFELCLFDGEEISRIVSDGKIADYLKHSSKILFNLDLFENLELDLNNFKQQQFEKTNTSKEEAELHELEMKHNEYETLVSTTEASIEQLQETISAKEHERDNLKKDFEIHGGLVKDERDQLLSRVKEIEHIRESNTEEVKDFIANLSPFYLVKDLLYQVNEQMENEKSIETYDNIKSTLPPSQLQIVLDELESHGVSTEHKDQSELQNMIHDQIMNLLKPADEKIIHRASFEQRTQVQSVVNDIKGTDTKYYLNLLDKNQTLLTESQKLRKQIEQNDQFNDFSSLLDQIESLNQQIEQKKQILSEHHEQLQQYSDEVLEIDRQLAQVKQKLAASHKSESTLAISSNVMEVSKKFRQLQLQKKLKQVSIEAGKMIRTLFQKEQYISSLHIDAETLEVTLFDNDGETISKERLSAGEKELLMLSIIWAMFKCSGFRVPFIFDTLLGRLDKTHKEKMIQHFIPSCGEQVMILSTDTEIDLEHFKMLQPVVSKQYTLTFNNEKKQAEVMQGQYFDMTGMEMAT</sequence>
<evidence type="ECO:0000256" key="1">
    <source>
        <dbReference type="ARBA" id="ARBA00006930"/>
    </source>
</evidence>